<sequence>MLKAPTFTTERFIPLTVSQLPQIFTSYFLV</sequence>
<reference evidence="1" key="2">
    <citation type="journal article" date="2015" name="Fish Shellfish Immunol.">
        <title>Early steps in the European eel (Anguilla anguilla)-Vibrio vulnificus interaction in the gills: Role of the RtxA13 toxin.</title>
        <authorList>
            <person name="Callol A."/>
            <person name="Pajuelo D."/>
            <person name="Ebbesson L."/>
            <person name="Teles M."/>
            <person name="MacKenzie S."/>
            <person name="Amaro C."/>
        </authorList>
    </citation>
    <scope>NUCLEOTIDE SEQUENCE</scope>
</reference>
<accession>A0A0E9WBV6</accession>
<dbReference type="EMBL" id="GBXM01021512">
    <property type="protein sequence ID" value="JAH87065.1"/>
    <property type="molecule type" value="Transcribed_RNA"/>
</dbReference>
<dbReference type="AlphaFoldDB" id="A0A0E9WBV6"/>
<name>A0A0E9WBV6_ANGAN</name>
<reference evidence="1" key="1">
    <citation type="submission" date="2014-11" db="EMBL/GenBank/DDBJ databases">
        <authorList>
            <person name="Amaro Gonzalez C."/>
        </authorList>
    </citation>
    <scope>NUCLEOTIDE SEQUENCE</scope>
</reference>
<organism evidence="1">
    <name type="scientific">Anguilla anguilla</name>
    <name type="common">European freshwater eel</name>
    <name type="synonym">Muraena anguilla</name>
    <dbReference type="NCBI Taxonomy" id="7936"/>
    <lineage>
        <taxon>Eukaryota</taxon>
        <taxon>Metazoa</taxon>
        <taxon>Chordata</taxon>
        <taxon>Craniata</taxon>
        <taxon>Vertebrata</taxon>
        <taxon>Euteleostomi</taxon>
        <taxon>Actinopterygii</taxon>
        <taxon>Neopterygii</taxon>
        <taxon>Teleostei</taxon>
        <taxon>Anguilliformes</taxon>
        <taxon>Anguillidae</taxon>
        <taxon>Anguilla</taxon>
    </lineage>
</organism>
<protein>
    <submittedName>
        <fullName evidence="1">Uncharacterized protein</fullName>
    </submittedName>
</protein>
<evidence type="ECO:0000313" key="1">
    <source>
        <dbReference type="EMBL" id="JAH87065.1"/>
    </source>
</evidence>
<proteinExistence type="predicted"/>